<keyword evidence="2" id="KW-0378">Hydrolase</keyword>
<dbReference type="PANTHER" id="PTHR43309:SF4">
    <property type="entry name" value="CARBOXYLTRANSFERASE DOMAIN-CONTAINING PROTEIN"/>
    <property type="match status" value="1"/>
</dbReference>
<dbReference type="InterPro" id="IPR029000">
    <property type="entry name" value="Cyclophilin-like_dom_sf"/>
</dbReference>
<dbReference type="Gene3D" id="2.40.100.10">
    <property type="entry name" value="Cyclophilin-like"/>
    <property type="match status" value="1"/>
</dbReference>
<evidence type="ECO:0000313" key="5">
    <source>
        <dbReference type="EMBL" id="MCX2523075.1"/>
    </source>
</evidence>
<reference evidence="5" key="1">
    <citation type="submission" date="2022-11" db="EMBL/GenBank/DDBJ databases">
        <title>Larsenimonas rhizosphaerae sp. nov., isolated from a tidal mudflat.</title>
        <authorList>
            <person name="Lee S.D."/>
            <person name="Kim I.S."/>
        </authorList>
    </citation>
    <scope>NUCLEOTIDE SEQUENCE</scope>
    <source>
        <strain evidence="5">GH2-1</strain>
    </source>
</reference>
<evidence type="ECO:0000256" key="1">
    <source>
        <dbReference type="ARBA" id="ARBA00022741"/>
    </source>
</evidence>
<evidence type="ECO:0000256" key="2">
    <source>
        <dbReference type="ARBA" id="ARBA00022801"/>
    </source>
</evidence>
<dbReference type="PANTHER" id="PTHR43309">
    <property type="entry name" value="5-OXOPROLINASE SUBUNIT C"/>
    <property type="match status" value="1"/>
</dbReference>
<protein>
    <submittedName>
        <fullName evidence="5">Biotin-dependent carboxyltransferase family protein</fullName>
    </submittedName>
</protein>
<accession>A0AA41ZEK6</accession>
<dbReference type="Pfam" id="PF02626">
    <property type="entry name" value="CT_A_B"/>
    <property type="match status" value="1"/>
</dbReference>
<dbReference type="GO" id="GO:0005524">
    <property type="term" value="F:ATP binding"/>
    <property type="evidence" value="ECO:0007669"/>
    <property type="project" value="UniProtKB-KW"/>
</dbReference>
<gene>
    <name evidence="5" type="ORF">OQ287_02370</name>
</gene>
<dbReference type="Proteomes" id="UP001165678">
    <property type="component" value="Unassembled WGS sequence"/>
</dbReference>
<organism evidence="5 6">
    <name type="scientific">Larsenimonas rhizosphaerae</name>
    <dbReference type="NCBI Taxonomy" id="2944682"/>
    <lineage>
        <taxon>Bacteria</taxon>
        <taxon>Pseudomonadati</taxon>
        <taxon>Pseudomonadota</taxon>
        <taxon>Gammaproteobacteria</taxon>
        <taxon>Oceanospirillales</taxon>
        <taxon>Halomonadaceae</taxon>
        <taxon>Larsenimonas</taxon>
    </lineage>
</organism>
<dbReference type="RefSeq" id="WP_265895465.1">
    <property type="nucleotide sequence ID" value="NZ_JAPIVE010000001.1"/>
</dbReference>
<dbReference type="InterPro" id="IPR003778">
    <property type="entry name" value="CT_A_B"/>
</dbReference>
<keyword evidence="6" id="KW-1185">Reference proteome</keyword>
<keyword evidence="1" id="KW-0547">Nucleotide-binding</keyword>
<feature type="domain" description="Carboxyltransferase" evidence="4">
    <location>
        <begin position="30"/>
        <end position="307"/>
    </location>
</feature>
<dbReference type="AlphaFoldDB" id="A0AA41ZEK6"/>
<dbReference type="EMBL" id="JAPIVE010000001">
    <property type="protein sequence ID" value="MCX2523075.1"/>
    <property type="molecule type" value="Genomic_DNA"/>
</dbReference>
<evidence type="ECO:0000259" key="4">
    <source>
        <dbReference type="SMART" id="SM00797"/>
    </source>
</evidence>
<proteinExistence type="predicted"/>
<evidence type="ECO:0000313" key="6">
    <source>
        <dbReference type="Proteomes" id="UP001165678"/>
    </source>
</evidence>
<name>A0AA41ZEK6_9GAMM</name>
<evidence type="ECO:0000256" key="3">
    <source>
        <dbReference type="ARBA" id="ARBA00022840"/>
    </source>
</evidence>
<dbReference type="GO" id="GO:0016787">
    <property type="term" value="F:hydrolase activity"/>
    <property type="evidence" value="ECO:0007669"/>
    <property type="project" value="UniProtKB-KW"/>
</dbReference>
<dbReference type="InterPro" id="IPR052708">
    <property type="entry name" value="PxpC"/>
</dbReference>
<keyword evidence="3" id="KW-0067">ATP-binding</keyword>
<comment type="caution">
    <text evidence="5">The sequence shown here is derived from an EMBL/GenBank/DDBJ whole genome shotgun (WGS) entry which is preliminary data.</text>
</comment>
<sequence>MSPSAKAHCHIEQAGGGCRLQDAGRFGVRHLGLGQGGAFDSVSMRQANQLLGNVPDAVVMEITLGQVCLSFSHHTTIALAGADLKTRLDDQPVAPGRTIELKAGQRLFFQAPQDGARTYLAVPDGFDVTAELGSITAIAREPLGGLHQDGRPLVKGDSVPFKASGRPARYMEMNEPWRCTDSVMTLDVLPGMQAGTLRGESLYRAYQQRWRVDERADSMGVRLTGEPIHSLEPQMISEGIVAGAIQVPPDGQPIILANDRQTIGGYPKIGALTPLALARLGQCLPGRCVRLKPVSRAGALAAWRDALAGIASAIHAS</sequence>
<dbReference type="SMART" id="SM00797">
    <property type="entry name" value="AHS2"/>
    <property type="match status" value="1"/>
</dbReference>